<dbReference type="CDD" id="cd10567">
    <property type="entry name" value="SWIB-MDM2_like"/>
    <property type="match status" value="1"/>
</dbReference>
<dbReference type="Gene3D" id="1.10.245.10">
    <property type="entry name" value="SWIB/MDM2 domain"/>
    <property type="match status" value="1"/>
</dbReference>
<dbReference type="AlphaFoldDB" id="A0A0A9CTB1"/>
<feature type="compositionally biased region" description="Basic and acidic residues" evidence="4">
    <location>
        <begin position="175"/>
        <end position="189"/>
    </location>
</feature>
<dbReference type="EMBL" id="GBRH01223148">
    <property type="protein sequence ID" value="JAD74747.1"/>
    <property type="molecule type" value="Transcribed_RNA"/>
</dbReference>
<feature type="compositionally biased region" description="Acidic residues" evidence="4">
    <location>
        <begin position="190"/>
        <end position="199"/>
    </location>
</feature>
<dbReference type="Gene3D" id="3.30.40.10">
    <property type="entry name" value="Zinc/RING finger domain, C3HC4 (zinc finger)"/>
    <property type="match status" value="1"/>
</dbReference>
<evidence type="ECO:0000256" key="3">
    <source>
        <dbReference type="ARBA" id="ARBA00022833"/>
    </source>
</evidence>
<dbReference type="PANTHER" id="PTHR46851">
    <property type="entry name" value="OS01G0884500 PROTEIN"/>
    <property type="match status" value="1"/>
</dbReference>
<dbReference type="SUPFAM" id="SSF47592">
    <property type="entry name" value="SWIB/MDM2 domain"/>
    <property type="match status" value="1"/>
</dbReference>
<evidence type="ECO:0000259" key="6">
    <source>
        <dbReference type="PROSITE" id="PS51925"/>
    </source>
</evidence>
<organism evidence="7">
    <name type="scientific">Arundo donax</name>
    <name type="common">Giant reed</name>
    <name type="synonym">Donax arundinaceus</name>
    <dbReference type="NCBI Taxonomy" id="35708"/>
    <lineage>
        <taxon>Eukaryota</taxon>
        <taxon>Viridiplantae</taxon>
        <taxon>Streptophyta</taxon>
        <taxon>Embryophyta</taxon>
        <taxon>Tracheophyta</taxon>
        <taxon>Spermatophyta</taxon>
        <taxon>Magnoliopsida</taxon>
        <taxon>Liliopsida</taxon>
        <taxon>Poales</taxon>
        <taxon>Poaceae</taxon>
        <taxon>PACMAD clade</taxon>
        <taxon>Arundinoideae</taxon>
        <taxon>Arundineae</taxon>
        <taxon>Arundo</taxon>
    </lineage>
</organism>
<dbReference type="Pfam" id="PF22908">
    <property type="entry name" value="PHD_NSD"/>
    <property type="match status" value="1"/>
</dbReference>
<dbReference type="InterPro" id="IPR013083">
    <property type="entry name" value="Znf_RING/FYVE/PHD"/>
</dbReference>
<feature type="compositionally biased region" description="Acidic residues" evidence="4">
    <location>
        <begin position="311"/>
        <end position="325"/>
    </location>
</feature>
<dbReference type="Pfam" id="PF25980">
    <property type="entry name" value="NERD_plant"/>
    <property type="match status" value="1"/>
</dbReference>
<dbReference type="Gene3D" id="3.90.70.200">
    <property type="entry name" value="Plus-3 domain"/>
    <property type="match status" value="1"/>
</dbReference>
<dbReference type="InterPro" id="IPR004343">
    <property type="entry name" value="Plus-3_dom"/>
</dbReference>
<dbReference type="InterPro" id="IPR036128">
    <property type="entry name" value="Plus3-like_sf"/>
</dbReference>
<keyword evidence="3" id="KW-0862">Zinc</keyword>
<reference evidence="7" key="2">
    <citation type="journal article" date="2015" name="Data Brief">
        <title>Shoot transcriptome of the giant reed, Arundo donax.</title>
        <authorList>
            <person name="Barrero R.A."/>
            <person name="Guerrero F.D."/>
            <person name="Moolhuijzen P."/>
            <person name="Goolsby J.A."/>
            <person name="Tidwell J."/>
            <person name="Bellgard S.E."/>
            <person name="Bellgard M.I."/>
        </authorList>
    </citation>
    <scope>NUCLEOTIDE SEQUENCE</scope>
    <source>
        <tissue evidence="7">Shoot tissue taken approximately 20 cm above the soil surface</tissue>
    </source>
</reference>
<dbReference type="GO" id="GO:0003677">
    <property type="term" value="F:DNA binding"/>
    <property type="evidence" value="ECO:0007669"/>
    <property type="project" value="InterPro"/>
</dbReference>
<dbReference type="GO" id="GO:0008270">
    <property type="term" value="F:zinc ion binding"/>
    <property type="evidence" value="ECO:0007669"/>
    <property type="project" value="UniProtKB-KW"/>
</dbReference>
<dbReference type="Pfam" id="PF02201">
    <property type="entry name" value="SWIB"/>
    <property type="match status" value="1"/>
</dbReference>
<feature type="domain" description="DM2" evidence="6">
    <location>
        <begin position="224"/>
        <end position="307"/>
    </location>
</feature>
<feature type="region of interest" description="Disordered" evidence="4">
    <location>
        <begin position="174"/>
        <end position="217"/>
    </location>
</feature>
<dbReference type="Pfam" id="PF03126">
    <property type="entry name" value="Plus-3"/>
    <property type="match status" value="1"/>
</dbReference>
<name>A0A0A9CTB1_ARUDO</name>
<dbReference type="InterPro" id="IPR058668">
    <property type="entry name" value="NERD_dom"/>
</dbReference>
<evidence type="ECO:0000256" key="4">
    <source>
        <dbReference type="SAM" id="MobiDB-lite"/>
    </source>
</evidence>
<dbReference type="PROSITE" id="PS51925">
    <property type="entry name" value="SWIB_MDM2"/>
    <property type="match status" value="1"/>
</dbReference>
<dbReference type="InterPro" id="IPR055198">
    <property type="entry name" value="NSD_PHD"/>
</dbReference>
<feature type="region of interest" description="Disordered" evidence="4">
    <location>
        <begin position="311"/>
        <end position="337"/>
    </location>
</feature>
<dbReference type="InterPro" id="IPR001965">
    <property type="entry name" value="Znf_PHD"/>
</dbReference>
<dbReference type="SUPFAM" id="SSF159042">
    <property type="entry name" value="Plus3-like"/>
    <property type="match status" value="1"/>
</dbReference>
<dbReference type="InterPro" id="IPR036885">
    <property type="entry name" value="SWIB_MDM2_dom_sf"/>
</dbReference>
<dbReference type="PROSITE" id="PS51360">
    <property type="entry name" value="PLUS3"/>
    <property type="match status" value="1"/>
</dbReference>
<protein>
    <submittedName>
        <fullName evidence="7">Uncharacterized protein</fullName>
    </submittedName>
</protein>
<reference evidence="7" key="1">
    <citation type="submission" date="2014-09" db="EMBL/GenBank/DDBJ databases">
        <authorList>
            <person name="Magalhaes I.L.F."/>
            <person name="Oliveira U."/>
            <person name="Santos F.R."/>
            <person name="Vidigal T.H.D.A."/>
            <person name="Brescovit A.D."/>
            <person name="Santos A.J."/>
        </authorList>
    </citation>
    <scope>NUCLEOTIDE SEQUENCE</scope>
    <source>
        <tissue evidence="7">Shoot tissue taken approximately 20 cm above the soil surface</tissue>
    </source>
</reference>
<evidence type="ECO:0000313" key="7">
    <source>
        <dbReference type="EMBL" id="JAD74747.1"/>
    </source>
</evidence>
<accession>A0A0A9CTB1</accession>
<proteinExistence type="predicted"/>
<evidence type="ECO:0000256" key="2">
    <source>
        <dbReference type="ARBA" id="ARBA00022771"/>
    </source>
</evidence>
<evidence type="ECO:0000259" key="5">
    <source>
        <dbReference type="PROSITE" id="PS51360"/>
    </source>
</evidence>
<keyword evidence="1" id="KW-0479">Metal-binding</keyword>
<evidence type="ECO:0000256" key="1">
    <source>
        <dbReference type="ARBA" id="ARBA00022723"/>
    </source>
</evidence>
<feature type="domain" description="Plus3" evidence="5">
    <location>
        <begin position="355"/>
        <end position="494"/>
    </location>
</feature>
<dbReference type="PANTHER" id="PTHR46851:SF21">
    <property type="entry name" value="OS01G0884500 PROTEIN"/>
    <property type="match status" value="1"/>
</dbReference>
<keyword evidence="2" id="KW-0863">Zinc-finger</keyword>
<dbReference type="InterPro" id="IPR003121">
    <property type="entry name" value="SWIB_MDM2_domain"/>
</dbReference>
<sequence>MSRRRKRVGDEIAEACCFTCKDGGDEGLRVCDLKNCLKSYHPHCTGKEDEFLTSDEQFICDWHICVNCKGSSDYQCFCCPLYSVCRDCLGKVEFVLVKKQNKGFCRSCLNLAILSEKNAVAGPHGVKIDYQNSDIYEILFKDYWEVVKDRERLTLVDLEEASDLLDGSLNCKNGADSEKFPDEDHKSDESLLDDSDDNEQTFPFESKGKPNKMNTSLKKSKSNKITFVGWGSEALIEFLSCFGKDTAKPLDEFEVVGVVKEYIGQKNLFQDNKKKSFWCDDKLRSLFRRRKMKCNKIHKFLVKHFAANADSEDQDASGDGSEYDDGPIMRKKPRTSLEPKIAKNVSERNKRCFASLNQNNLKLIYLRRSLAVKLLSHPDTFEQKVVGCFVRVKINPKVHVYQMSRKAYQLGLVTAIKKHSKEYEIKGKIKNTRTDIILSVAGVWDDVTISMLSDEDIEEDECNDLIPLVEKGTLKRTTVGEFEEKVATVHKDIVNHWIDKELVRLEKEIDRAHEKGWHREMEELMHQKKLLSTTAERQRRLDEVPEIIADTEDEKKRN</sequence>
<dbReference type="SMART" id="SM00719">
    <property type="entry name" value="Plus3"/>
    <property type="match status" value="1"/>
</dbReference>
<dbReference type="SMART" id="SM00249">
    <property type="entry name" value="PHD"/>
    <property type="match status" value="1"/>
</dbReference>
<dbReference type="InterPro" id="IPR045894">
    <property type="entry name" value="At5g08430-like"/>
</dbReference>